<dbReference type="AlphaFoldDB" id="A0A415BU98"/>
<dbReference type="EMBL" id="QRLF01000006">
    <property type="protein sequence ID" value="RHI94514.1"/>
    <property type="molecule type" value="Genomic_DNA"/>
</dbReference>
<organism evidence="2 3">
    <name type="scientific">Phocaeicola vulgatus</name>
    <name type="common">Bacteroides vulgatus</name>
    <dbReference type="NCBI Taxonomy" id="821"/>
    <lineage>
        <taxon>Bacteria</taxon>
        <taxon>Pseudomonadati</taxon>
        <taxon>Bacteroidota</taxon>
        <taxon>Bacteroidia</taxon>
        <taxon>Bacteroidales</taxon>
        <taxon>Bacteroidaceae</taxon>
        <taxon>Phocaeicola</taxon>
    </lineage>
</organism>
<comment type="caution">
    <text evidence="2">The sequence shown here is derived from an EMBL/GenBank/DDBJ whole genome shotgun (WGS) entry which is preliminary data.</text>
</comment>
<gene>
    <name evidence="2" type="ORF">DW150_05025</name>
</gene>
<evidence type="ECO:0000313" key="2">
    <source>
        <dbReference type="EMBL" id="RHI94514.1"/>
    </source>
</evidence>
<accession>A0A415BU98</accession>
<reference evidence="2 3" key="1">
    <citation type="submission" date="2018-08" db="EMBL/GenBank/DDBJ databases">
        <title>A genome reference for cultivated species of the human gut microbiota.</title>
        <authorList>
            <person name="Zou Y."/>
            <person name="Xue W."/>
            <person name="Luo G."/>
        </authorList>
    </citation>
    <scope>NUCLEOTIDE SEQUENCE [LARGE SCALE GENOMIC DNA]</scope>
    <source>
        <strain evidence="2 3">AM13-21</strain>
    </source>
</reference>
<feature type="chain" id="PRO_5019563666" evidence="1">
    <location>
        <begin position="24"/>
        <end position="343"/>
    </location>
</feature>
<proteinExistence type="predicted"/>
<evidence type="ECO:0000313" key="3">
    <source>
        <dbReference type="Proteomes" id="UP000285777"/>
    </source>
</evidence>
<dbReference type="Proteomes" id="UP000285777">
    <property type="component" value="Unassembled WGS sequence"/>
</dbReference>
<feature type="signal peptide" evidence="1">
    <location>
        <begin position="1"/>
        <end position="23"/>
    </location>
</feature>
<evidence type="ECO:0000256" key="1">
    <source>
        <dbReference type="SAM" id="SignalP"/>
    </source>
</evidence>
<sequence>MTMKRIFLLLAPFLLFGNCTNHSKTEIYQSDRENVLDIKNQVHEILIDTPFIGSIARLFLLDDYLIIEDCRSDDQLIRLFDRQSFDYVKSTGTLGEGPGEIVNIGFIGTCSGSREFYVSDHGKQKIFCYHVDSLLADPLYFPSVKYEMNRVEFPSRYKYMNDTLSIGLIIRPTGNSGYQQSVARWNMQTGIITPMKYTHPQISKKRVVMDASLRYNRYVEGYEYNDLMTLCDLNGHLISNIYGPAWSDKRTNKTSYYRKVAIYKDKIIALFSGENTFDKNGSSGIKVLCPTLFHIFDIHGNYLKTLDVGYHVSDFCCDEENSRLIMNFDDEIQFGYFDLKSVI</sequence>
<keyword evidence="1" id="KW-0732">Signal</keyword>
<protein>
    <submittedName>
        <fullName evidence="2">6-bladed beta-propeller</fullName>
    </submittedName>
</protein>
<name>A0A415BU98_PHOVU</name>